<evidence type="ECO:0000256" key="2">
    <source>
        <dbReference type="ARBA" id="ARBA00022448"/>
    </source>
</evidence>
<accession>A0A1M5C6R2</accession>
<dbReference type="CDD" id="cd17502">
    <property type="entry name" value="MFS_Azr1_MDR_like"/>
    <property type="match status" value="1"/>
</dbReference>
<keyword evidence="5 7" id="KW-1133">Transmembrane helix</keyword>
<protein>
    <submittedName>
        <fullName evidence="9">Drug resistance transporter, EmrB/QacA subfamily</fullName>
    </submittedName>
</protein>
<feature type="transmembrane region" description="Helical" evidence="7">
    <location>
        <begin position="166"/>
        <end position="186"/>
    </location>
</feature>
<dbReference type="Proteomes" id="UP000183945">
    <property type="component" value="Unassembled WGS sequence"/>
</dbReference>
<dbReference type="GO" id="GO:0005886">
    <property type="term" value="C:plasma membrane"/>
    <property type="evidence" value="ECO:0007669"/>
    <property type="project" value="UniProtKB-SubCell"/>
</dbReference>
<dbReference type="AlphaFoldDB" id="A0A1M5C6R2"/>
<feature type="transmembrane region" description="Helical" evidence="7">
    <location>
        <begin position="12"/>
        <end position="36"/>
    </location>
</feature>
<evidence type="ECO:0000256" key="1">
    <source>
        <dbReference type="ARBA" id="ARBA00004651"/>
    </source>
</evidence>
<evidence type="ECO:0000256" key="7">
    <source>
        <dbReference type="SAM" id="Phobius"/>
    </source>
</evidence>
<name>A0A1M5C6R2_SALEC</name>
<feature type="domain" description="Major facilitator superfamily (MFS) profile" evidence="8">
    <location>
        <begin position="13"/>
        <end position="489"/>
    </location>
</feature>
<feature type="transmembrane region" description="Helical" evidence="7">
    <location>
        <begin position="295"/>
        <end position="316"/>
    </location>
</feature>
<keyword evidence="6 7" id="KW-0472">Membrane</keyword>
<feature type="transmembrane region" description="Helical" evidence="7">
    <location>
        <begin position="266"/>
        <end position="283"/>
    </location>
</feature>
<reference evidence="10" key="1">
    <citation type="submission" date="2016-11" db="EMBL/GenBank/DDBJ databases">
        <authorList>
            <person name="Varghese N."/>
            <person name="Submissions S."/>
        </authorList>
    </citation>
    <scope>NUCLEOTIDE SEQUENCE [LARGE SCALE GENOMIC DNA]</scope>
    <source>
        <strain evidence="10">DSM 24579</strain>
    </source>
</reference>
<dbReference type="InterPro" id="IPR020846">
    <property type="entry name" value="MFS_dom"/>
</dbReference>
<feature type="transmembrane region" description="Helical" evidence="7">
    <location>
        <begin position="78"/>
        <end position="97"/>
    </location>
</feature>
<evidence type="ECO:0000256" key="6">
    <source>
        <dbReference type="ARBA" id="ARBA00023136"/>
    </source>
</evidence>
<dbReference type="SUPFAM" id="SSF103473">
    <property type="entry name" value="MFS general substrate transporter"/>
    <property type="match status" value="1"/>
</dbReference>
<dbReference type="STRING" id="1073325.SAMN05444483_101371"/>
<feature type="transmembrane region" description="Helical" evidence="7">
    <location>
        <begin position="198"/>
        <end position="219"/>
    </location>
</feature>
<feature type="transmembrane region" description="Helical" evidence="7">
    <location>
        <begin position="103"/>
        <end position="124"/>
    </location>
</feature>
<dbReference type="Pfam" id="PF07690">
    <property type="entry name" value="MFS_1"/>
    <property type="match status" value="1"/>
</dbReference>
<keyword evidence="4 7" id="KW-0812">Transmembrane</keyword>
<keyword evidence="10" id="KW-1185">Reference proteome</keyword>
<dbReference type="InterPro" id="IPR036259">
    <property type="entry name" value="MFS_trans_sf"/>
</dbReference>
<feature type="transmembrane region" description="Helical" evidence="7">
    <location>
        <begin position="402"/>
        <end position="424"/>
    </location>
</feature>
<dbReference type="EMBL" id="FQVT01000001">
    <property type="protein sequence ID" value="SHF50448.1"/>
    <property type="molecule type" value="Genomic_DNA"/>
</dbReference>
<feature type="transmembrane region" description="Helical" evidence="7">
    <location>
        <begin position="225"/>
        <end position="245"/>
    </location>
</feature>
<dbReference type="RefSeq" id="WP_072876102.1">
    <property type="nucleotide sequence ID" value="NZ_FQVT01000001.1"/>
</dbReference>
<evidence type="ECO:0000256" key="5">
    <source>
        <dbReference type="ARBA" id="ARBA00022989"/>
    </source>
</evidence>
<dbReference type="PRINTS" id="PR01036">
    <property type="entry name" value="TCRTETB"/>
</dbReference>
<feature type="transmembrane region" description="Helical" evidence="7">
    <location>
        <begin position="136"/>
        <end position="154"/>
    </location>
</feature>
<dbReference type="InterPro" id="IPR011701">
    <property type="entry name" value="MFS"/>
</dbReference>
<dbReference type="FunFam" id="1.20.1720.10:FF:000004">
    <property type="entry name" value="EmrB/QacA family drug resistance transporter"/>
    <property type="match status" value="1"/>
</dbReference>
<evidence type="ECO:0000313" key="10">
    <source>
        <dbReference type="Proteomes" id="UP000183945"/>
    </source>
</evidence>
<dbReference type="GO" id="GO:0022857">
    <property type="term" value="F:transmembrane transporter activity"/>
    <property type="evidence" value="ECO:0007669"/>
    <property type="project" value="InterPro"/>
</dbReference>
<feature type="transmembrane region" description="Helical" evidence="7">
    <location>
        <begin position="356"/>
        <end position="381"/>
    </location>
</feature>
<keyword evidence="2" id="KW-0813">Transport</keyword>
<dbReference type="Gene3D" id="1.20.1250.20">
    <property type="entry name" value="MFS general substrate transporter like domains"/>
    <property type="match status" value="1"/>
</dbReference>
<organism evidence="9 10">
    <name type="scientific">Salegentibacter echinorum</name>
    <dbReference type="NCBI Taxonomy" id="1073325"/>
    <lineage>
        <taxon>Bacteria</taxon>
        <taxon>Pseudomonadati</taxon>
        <taxon>Bacteroidota</taxon>
        <taxon>Flavobacteriia</taxon>
        <taxon>Flavobacteriales</taxon>
        <taxon>Flavobacteriaceae</taxon>
        <taxon>Salegentibacter</taxon>
    </lineage>
</organism>
<gene>
    <name evidence="9" type="ORF">SAMN05444483_101371</name>
</gene>
<dbReference type="Gene3D" id="1.20.1720.10">
    <property type="entry name" value="Multidrug resistance protein D"/>
    <property type="match status" value="1"/>
</dbReference>
<comment type="subcellular location">
    <subcellularLocation>
        <location evidence="1">Cell membrane</location>
        <topology evidence="1">Multi-pass membrane protein</topology>
    </subcellularLocation>
</comment>
<dbReference type="PANTHER" id="PTHR23501:SF191">
    <property type="entry name" value="VACUOLAR BASIC AMINO ACID TRANSPORTER 4"/>
    <property type="match status" value="1"/>
</dbReference>
<dbReference type="PANTHER" id="PTHR23501">
    <property type="entry name" value="MAJOR FACILITATOR SUPERFAMILY"/>
    <property type="match status" value="1"/>
</dbReference>
<evidence type="ECO:0000256" key="3">
    <source>
        <dbReference type="ARBA" id="ARBA00022475"/>
    </source>
</evidence>
<dbReference type="PROSITE" id="PS50850">
    <property type="entry name" value="MFS"/>
    <property type="match status" value="1"/>
</dbReference>
<evidence type="ECO:0000256" key="4">
    <source>
        <dbReference type="ARBA" id="ARBA00022692"/>
    </source>
</evidence>
<feature type="transmembrane region" description="Helical" evidence="7">
    <location>
        <begin position="48"/>
        <end position="66"/>
    </location>
</feature>
<evidence type="ECO:0000259" key="8">
    <source>
        <dbReference type="PROSITE" id="PS50850"/>
    </source>
</evidence>
<keyword evidence="3" id="KW-1003">Cell membrane</keyword>
<dbReference type="OrthoDB" id="9807274at2"/>
<sequence length="494" mass="53636">MNNSAPPLKRNWILAALMLTMFLAAMDIAIVSTVIPQIVGDLGGFKKFSWVFSIYLLTQTASIPLYGKMTDLYGRKKILLFGMVVFLIGSAACAASWNIESLITFRGLQGLGAGSVMATVNTIAGDIYSIKERSKIQGWLSSIWGISAIAGPALGGAMVEFVNWRWIFLINIPIGIVAGALLIIFLKENLNKKKPKIDYLGALLIFSTLTLFITFLLNGGQEWEWLSGWSLGLLFVVIILTILTIKVERKAASPIMPLWLWTNKTFLGSNLALMGMGVIIMGPETYLPTFAQASLGVGVTVSGLILASMSIGWPTASALSGRLYLHIGFRNTAIIGVFCVLTAAVSFLFISYPQPIYLLVINQVILGAGFGLISTPVLVGVQSVVNWEQRGVVTSASMFGRNLGQTIGAAIVGAIFNTSFSYQIENAQYQLPENNGNILEMLQSPGLSQKAESFLKSAINNAYHHIYYGMAILAVITFLIILLIPKRLEVKTSE</sequence>
<feature type="transmembrane region" description="Helical" evidence="7">
    <location>
        <begin position="465"/>
        <end position="484"/>
    </location>
</feature>
<evidence type="ECO:0000313" key="9">
    <source>
        <dbReference type="EMBL" id="SHF50448.1"/>
    </source>
</evidence>
<feature type="transmembrane region" description="Helical" evidence="7">
    <location>
        <begin position="328"/>
        <end position="350"/>
    </location>
</feature>
<proteinExistence type="predicted"/>